<dbReference type="InterPro" id="IPR036961">
    <property type="entry name" value="Kinesin_motor_dom_sf"/>
</dbReference>
<dbReference type="SMART" id="SM00360">
    <property type="entry name" value="RRM"/>
    <property type="match status" value="1"/>
</dbReference>
<accession>A0AAD3Y0Z7</accession>
<organism evidence="7 8">
    <name type="scientific">Nepenthes gracilis</name>
    <name type="common">Slender pitcher plant</name>
    <dbReference type="NCBI Taxonomy" id="150966"/>
    <lineage>
        <taxon>Eukaryota</taxon>
        <taxon>Viridiplantae</taxon>
        <taxon>Streptophyta</taxon>
        <taxon>Embryophyta</taxon>
        <taxon>Tracheophyta</taxon>
        <taxon>Spermatophyta</taxon>
        <taxon>Magnoliopsida</taxon>
        <taxon>eudicotyledons</taxon>
        <taxon>Gunneridae</taxon>
        <taxon>Pentapetalae</taxon>
        <taxon>Caryophyllales</taxon>
        <taxon>Nepenthaceae</taxon>
        <taxon>Nepenthes</taxon>
    </lineage>
</organism>
<gene>
    <name evidence="7" type="ORF">Nepgr_027130</name>
</gene>
<feature type="compositionally biased region" description="Low complexity" evidence="5">
    <location>
        <begin position="1"/>
        <end position="16"/>
    </location>
</feature>
<dbReference type="PROSITE" id="PS50102">
    <property type="entry name" value="RRM"/>
    <property type="match status" value="1"/>
</dbReference>
<feature type="domain" description="RRM" evidence="6">
    <location>
        <begin position="468"/>
        <end position="551"/>
    </location>
</feature>
<dbReference type="Gene3D" id="3.40.850.10">
    <property type="entry name" value="Kinesin motor domain"/>
    <property type="match status" value="1"/>
</dbReference>
<proteinExistence type="predicted"/>
<dbReference type="Proteomes" id="UP001279734">
    <property type="component" value="Unassembled WGS sequence"/>
</dbReference>
<keyword evidence="2 4" id="KW-0694">RNA-binding</keyword>
<sequence length="653" mass="71300">MPSTTTPPTAFPIATSVRAPNNRTDATGGHDRITTIVSPTVSTQPKRISSVIRHGQSDALTTSHLQLLKAKVPLYPVKTPRSEGEEPHTNDPALDSIVDTGVRENATVIVMLVEDHRQLQSELCSVSSWVNETVAPLAYVPPASNQLSSLTMAGGEFKVTSANYKSLPDNAGGLPVDIIASLSNGIGHTTAAVMEQLTADEPYDSVSGAFVTYGGCVIDLVEGEELFASKTVEEQGVEGLDRVVLTMRKGEDDLLSIVHEYALGSTVHYEVELASFEKEKVVLYLGCALSFIVVGDRHRHTGSTNFHRWRSRSHSICTLLTRSSVCGEKYDGVIFCQLHLIDRAGSKSSTTETTGLEREGDSYLNINLLILDRGIIPGCLDDAPVHRCHSVGREDKSARSSSKWNDQLPPAGSTVSEPNQTSKLIGGATLEMNGMVQQTIHAREQQQSSPTGVKTPSSIGQPTGQRVPEEHIEDLQMKVESQEANDNKALQDAFSAFGNILSCKIATDSNGDSKSYGFVQFEIDASAETAIGKLNGILSNDKQVEFHVISFSIIIQCLSYFFLNCYDNLLCIIIQYGCKNLLCSQSFSWLQCLTQIVNSVPVLNLSQKSIFSSSVSSICEPQLFLCWWNYLRLNLLILEGISALQFFELYQYC</sequence>
<dbReference type="GO" id="GO:0005524">
    <property type="term" value="F:ATP binding"/>
    <property type="evidence" value="ECO:0007669"/>
    <property type="project" value="InterPro"/>
</dbReference>
<dbReference type="Pfam" id="PF00076">
    <property type="entry name" value="RRM_1"/>
    <property type="match status" value="1"/>
</dbReference>
<dbReference type="GO" id="GO:0007018">
    <property type="term" value="P:microtubule-based movement"/>
    <property type="evidence" value="ECO:0007669"/>
    <property type="project" value="InterPro"/>
</dbReference>
<name>A0AAD3Y0Z7_NEPGR</name>
<dbReference type="Pfam" id="PF00225">
    <property type="entry name" value="Kinesin"/>
    <property type="match status" value="1"/>
</dbReference>
<evidence type="ECO:0000313" key="7">
    <source>
        <dbReference type="EMBL" id="GMH25287.1"/>
    </source>
</evidence>
<evidence type="ECO:0000256" key="2">
    <source>
        <dbReference type="ARBA" id="ARBA00022884"/>
    </source>
</evidence>
<evidence type="ECO:0000256" key="5">
    <source>
        <dbReference type="SAM" id="MobiDB-lite"/>
    </source>
</evidence>
<dbReference type="SUPFAM" id="SSF52540">
    <property type="entry name" value="P-loop containing nucleoside triphosphate hydrolases"/>
    <property type="match status" value="1"/>
</dbReference>
<dbReference type="PANTHER" id="PTHR24012">
    <property type="entry name" value="RNA BINDING PROTEIN"/>
    <property type="match status" value="1"/>
</dbReference>
<keyword evidence="8" id="KW-1185">Reference proteome</keyword>
<dbReference type="InterPro" id="IPR000504">
    <property type="entry name" value="RRM_dom"/>
</dbReference>
<feature type="region of interest" description="Disordered" evidence="5">
    <location>
        <begin position="391"/>
        <end position="421"/>
    </location>
</feature>
<comment type="caution">
    <text evidence="7">The sequence shown here is derived from an EMBL/GenBank/DDBJ whole genome shotgun (WGS) entry which is preliminary data.</text>
</comment>
<dbReference type="InterPro" id="IPR027417">
    <property type="entry name" value="P-loop_NTPase"/>
</dbReference>
<evidence type="ECO:0000256" key="3">
    <source>
        <dbReference type="ARBA" id="ARBA00023175"/>
    </source>
</evidence>
<dbReference type="Gene3D" id="3.30.70.330">
    <property type="match status" value="1"/>
</dbReference>
<dbReference type="InterPro" id="IPR012677">
    <property type="entry name" value="Nucleotide-bd_a/b_plait_sf"/>
</dbReference>
<evidence type="ECO:0000259" key="6">
    <source>
        <dbReference type="PROSITE" id="PS50102"/>
    </source>
</evidence>
<protein>
    <recommendedName>
        <fullName evidence="6">RRM domain-containing protein</fullName>
    </recommendedName>
</protein>
<reference evidence="7" key="1">
    <citation type="submission" date="2023-05" db="EMBL/GenBank/DDBJ databases">
        <title>Nepenthes gracilis genome sequencing.</title>
        <authorList>
            <person name="Fukushima K."/>
        </authorList>
    </citation>
    <scope>NUCLEOTIDE SEQUENCE</scope>
    <source>
        <strain evidence="7">SING2019-196</strain>
    </source>
</reference>
<dbReference type="EMBL" id="BSYO01000029">
    <property type="protein sequence ID" value="GMH25287.1"/>
    <property type="molecule type" value="Genomic_DNA"/>
</dbReference>
<dbReference type="InterPro" id="IPR001752">
    <property type="entry name" value="Kinesin_motor_dom"/>
</dbReference>
<dbReference type="GO" id="GO:0003777">
    <property type="term" value="F:microtubule motor activity"/>
    <property type="evidence" value="ECO:0007669"/>
    <property type="project" value="InterPro"/>
</dbReference>
<feature type="compositionally biased region" description="Polar residues" evidence="5">
    <location>
        <begin position="441"/>
        <end position="464"/>
    </location>
</feature>
<evidence type="ECO:0000256" key="4">
    <source>
        <dbReference type="PROSITE-ProRule" id="PRU00176"/>
    </source>
</evidence>
<dbReference type="GO" id="GO:0008017">
    <property type="term" value="F:microtubule binding"/>
    <property type="evidence" value="ECO:0007669"/>
    <property type="project" value="InterPro"/>
</dbReference>
<evidence type="ECO:0000256" key="1">
    <source>
        <dbReference type="ARBA" id="ARBA00022737"/>
    </source>
</evidence>
<dbReference type="InterPro" id="IPR035979">
    <property type="entry name" value="RBD_domain_sf"/>
</dbReference>
<feature type="region of interest" description="Disordered" evidence="5">
    <location>
        <begin position="1"/>
        <end position="31"/>
    </location>
</feature>
<evidence type="ECO:0000313" key="8">
    <source>
        <dbReference type="Proteomes" id="UP001279734"/>
    </source>
</evidence>
<dbReference type="GO" id="GO:0003723">
    <property type="term" value="F:RNA binding"/>
    <property type="evidence" value="ECO:0007669"/>
    <property type="project" value="UniProtKB-UniRule"/>
</dbReference>
<feature type="region of interest" description="Disordered" evidence="5">
    <location>
        <begin position="441"/>
        <end position="466"/>
    </location>
</feature>
<dbReference type="SUPFAM" id="SSF54928">
    <property type="entry name" value="RNA-binding domain, RBD"/>
    <property type="match status" value="1"/>
</dbReference>
<keyword evidence="1" id="KW-0677">Repeat</keyword>
<keyword evidence="3" id="KW-0505">Motor protein</keyword>
<dbReference type="AlphaFoldDB" id="A0AAD3Y0Z7"/>